<dbReference type="PANTHER" id="PTHR33169:SF14">
    <property type="entry name" value="TRANSCRIPTIONAL REGULATOR RV3488"/>
    <property type="match status" value="1"/>
</dbReference>
<dbReference type="AlphaFoldDB" id="A0A4U5TNV1"/>
<dbReference type="InterPro" id="IPR036390">
    <property type="entry name" value="WH_DNA-bd_sf"/>
</dbReference>
<dbReference type="PANTHER" id="PTHR33169">
    <property type="entry name" value="PADR-FAMILY TRANSCRIPTIONAL REGULATOR"/>
    <property type="match status" value="1"/>
</dbReference>
<keyword evidence="3" id="KW-1185">Reference proteome</keyword>
<dbReference type="OrthoDB" id="9808017at2"/>
<dbReference type="Proteomes" id="UP000306552">
    <property type="component" value="Unassembled WGS sequence"/>
</dbReference>
<gene>
    <name evidence="2" type="ORF">FCN74_10455</name>
</gene>
<protein>
    <submittedName>
        <fullName evidence="2">PadR family transcriptional regulator</fullName>
    </submittedName>
</protein>
<dbReference type="SUPFAM" id="SSF46785">
    <property type="entry name" value="Winged helix' DNA-binding domain"/>
    <property type="match status" value="1"/>
</dbReference>
<dbReference type="InterPro" id="IPR052509">
    <property type="entry name" value="Metal_resp_DNA-bind_regulator"/>
</dbReference>
<dbReference type="Gene3D" id="1.10.10.10">
    <property type="entry name" value="Winged helix-like DNA-binding domain superfamily/Winged helix DNA-binding domain"/>
    <property type="match status" value="1"/>
</dbReference>
<evidence type="ECO:0000313" key="3">
    <source>
        <dbReference type="Proteomes" id="UP000306552"/>
    </source>
</evidence>
<evidence type="ECO:0000313" key="2">
    <source>
        <dbReference type="EMBL" id="TKS55717.1"/>
    </source>
</evidence>
<dbReference type="RefSeq" id="WP_138932545.1">
    <property type="nucleotide sequence ID" value="NZ_SWMU01000004.1"/>
</dbReference>
<comment type="caution">
    <text evidence="2">The sequence shown here is derived from an EMBL/GenBank/DDBJ whole genome shotgun (WGS) entry which is preliminary data.</text>
</comment>
<sequence>MITKQLVAASTKPLLLSILSYGENYGYQIIKEVERLSDGEIQWTDAMLYPVLHRMEKDDLICSKWVKRENGRKRKYYQITEEGLASLKKEQKQWKNVDQVMRILWNNNEDDLATLTLKTK</sequence>
<evidence type="ECO:0000259" key="1">
    <source>
        <dbReference type="Pfam" id="PF03551"/>
    </source>
</evidence>
<accession>A0A4U5TNV1</accession>
<dbReference type="InterPro" id="IPR036388">
    <property type="entry name" value="WH-like_DNA-bd_sf"/>
</dbReference>
<proteinExistence type="predicted"/>
<reference evidence="2 3" key="1">
    <citation type="submission" date="2019-04" db="EMBL/GenBank/DDBJ databases">
        <title>Psychroflexus halotolerans sp. nov., isolated from a marine solar saltern.</title>
        <authorList>
            <person name="Feng X."/>
        </authorList>
    </citation>
    <scope>NUCLEOTIDE SEQUENCE [LARGE SCALE GENOMIC DNA]</scope>
    <source>
        <strain evidence="2 3">WDS2C27</strain>
    </source>
</reference>
<organism evidence="2 3">
    <name type="scientific">Mesohalobacter halotolerans</name>
    <dbReference type="NCBI Taxonomy" id="1883405"/>
    <lineage>
        <taxon>Bacteria</taxon>
        <taxon>Pseudomonadati</taxon>
        <taxon>Bacteroidota</taxon>
        <taxon>Flavobacteriia</taxon>
        <taxon>Flavobacteriales</taxon>
        <taxon>Flavobacteriaceae</taxon>
        <taxon>Mesohalobacter</taxon>
    </lineage>
</organism>
<dbReference type="EMBL" id="SWMU01000004">
    <property type="protein sequence ID" value="TKS55717.1"/>
    <property type="molecule type" value="Genomic_DNA"/>
</dbReference>
<dbReference type="InterPro" id="IPR005149">
    <property type="entry name" value="Tscrpt_reg_PadR_N"/>
</dbReference>
<name>A0A4U5TNV1_9FLAO</name>
<feature type="domain" description="Transcription regulator PadR N-terminal" evidence="1">
    <location>
        <begin position="15"/>
        <end position="88"/>
    </location>
</feature>
<dbReference type="Pfam" id="PF03551">
    <property type="entry name" value="PadR"/>
    <property type="match status" value="1"/>
</dbReference>